<reference evidence="7 8" key="1">
    <citation type="submission" date="2021-02" db="EMBL/GenBank/DDBJ databases">
        <title>Bacillus sp. RD4P76, an endophyte from a halophyte.</title>
        <authorList>
            <person name="Sun J.-Q."/>
        </authorList>
    </citation>
    <scope>NUCLEOTIDE SEQUENCE [LARGE SCALE GENOMIC DNA]</scope>
    <source>
        <strain evidence="7 8">RD4P76</strain>
    </source>
</reference>
<comment type="similarity">
    <text evidence="2">Belongs to the TMEM19 family.</text>
</comment>
<evidence type="ECO:0000256" key="2">
    <source>
        <dbReference type="ARBA" id="ARBA00009012"/>
    </source>
</evidence>
<evidence type="ECO:0000256" key="6">
    <source>
        <dbReference type="SAM" id="Phobius"/>
    </source>
</evidence>
<evidence type="ECO:0000256" key="4">
    <source>
        <dbReference type="ARBA" id="ARBA00022989"/>
    </source>
</evidence>
<proteinExistence type="inferred from homology"/>
<feature type="transmembrane region" description="Helical" evidence="6">
    <location>
        <begin position="86"/>
        <end position="103"/>
    </location>
</feature>
<comment type="caution">
    <text evidence="7">The sequence shown here is derived from an EMBL/GenBank/DDBJ whole genome shotgun (WGS) entry which is preliminary data.</text>
</comment>
<feature type="transmembrane region" description="Helical" evidence="6">
    <location>
        <begin position="29"/>
        <end position="54"/>
    </location>
</feature>
<evidence type="ECO:0000256" key="5">
    <source>
        <dbReference type="ARBA" id="ARBA00023136"/>
    </source>
</evidence>
<dbReference type="InterPro" id="IPR002794">
    <property type="entry name" value="DUF92_TMEM19"/>
</dbReference>
<protein>
    <submittedName>
        <fullName evidence="7">DUF92 domain-containing protein</fullName>
    </submittedName>
</protein>
<keyword evidence="5 6" id="KW-0472">Membrane</keyword>
<comment type="subcellular location">
    <subcellularLocation>
        <location evidence="1">Membrane</location>
        <topology evidence="1">Multi-pass membrane protein</topology>
    </subcellularLocation>
</comment>
<keyword evidence="3 6" id="KW-0812">Transmembrane</keyword>
<feature type="transmembrane region" description="Helical" evidence="6">
    <location>
        <begin position="152"/>
        <end position="174"/>
    </location>
</feature>
<dbReference type="EMBL" id="JAFELM010000021">
    <property type="protein sequence ID" value="MBM6617255.1"/>
    <property type="molecule type" value="Genomic_DNA"/>
</dbReference>
<feature type="transmembrane region" description="Helical" evidence="6">
    <location>
        <begin position="180"/>
        <end position="201"/>
    </location>
</feature>
<dbReference type="PANTHER" id="PTHR13353:SF5">
    <property type="entry name" value="TRANSMEMBRANE PROTEIN 19"/>
    <property type="match status" value="1"/>
</dbReference>
<accession>A0ABS2DFJ9</accession>
<dbReference type="Pfam" id="PF01940">
    <property type="entry name" value="DUF92"/>
    <property type="match status" value="1"/>
</dbReference>
<dbReference type="PANTHER" id="PTHR13353">
    <property type="entry name" value="TRANSMEMBRANE PROTEIN 19"/>
    <property type="match status" value="1"/>
</dbReference>
<evidence type="ECO:0000256" key="3">
    <source>
        <dbReference type="ARBA" id="ARBA00022692"/>
    </source>
</evidence>
<name>A0ABS2DFJ9_9BACI</name>
<organism evidence="7 8">
    <name type="scientific">Bacillus suaedaesalsae</name>
    <dbReference type="NCBI Taxonomy" id="2810349"/>
    <lineage>
        <taxon>Bacteria</taxon>
        <taxon>Bacillati</taxon>
        <taxon>Bacillota</taxon>
        <taxon>Bacilli</taxon>
        <taxon>Bacillales</taxon>
        <taxon>Bacillaceae</taxon>
        <taxon>Bacillus</taxon>
    </lineage>
</organism>
<sequence length="258" mass="27508">MSSLLFILFVIAVAKVGYMLKALSLSGAIAASFVGSCIVIGLNGEGLVLLGLFFGTSSLLSKNKSRLKTSTLQIVEKGDTRDFGQVLANGLIPALSCLLFAYTDNDLWIYTYAVSLAAANADTWASEIGTLSKRKPVHILTFKRVAHGTSGAVSLLGLIATLVGAFIIGAGSYLLFDSVTITHCLYIVLFGAFGSIVDTILGATIQAKFQCEHCEILTEKRVHCCDRTNLKSGIAWMNNDAINFSSIIITVILAVIFV</sequence>
<evidence type="ECO:0000313" key="7">
    <source>
        <dbReference type="EMBL" id="MBM6617255.1"/>
    </source>
</evidence>
<gene>
    <name evidence="7" type="ORF">JR050_06145</name>
</gene>
<keyword evidence="4 6" id="KW-1133">Transmembrane helix</keyword>
<feature type="transmembrane region" description="Helical" evidence="6">
    <location>
        <begin position="241"/>
        <end position="257"/>
    </location>
</feature>
<keyword evidence="8" id="KW-1185">Reference proteome</keyword>
<evidence type="ECO:0000313" key="8">
    <source>
        <dbReference type="Proteomes" id="UP001518925"/>
    </source>
</evidence>
<dbReference type="RefSeq" id="WP_204202634.1">
    <property type="nucleotide sequence ID" value="NZ_JAFELM010000021.1"/>
</dbReference>
<dbReference type="Proteomes" id="UP001518925">
    <property type="component" value="Unassembled WGS sequence"/>
</dbReference>
<evidence type="ECO:0000256" key="1">
    <source>
        <dbReference type="ARBA" id="ARBA00004141"/>
    </source>
</evidence>